<dbReference type="GeneTree" id="ENSGT01040000240385"/>
<dbReference type="InterPro" id="IPR003877">
    <property type="entry name" value="SPRY_dom"/>
</dbReference>
<feature type="region of interest" description="Disordered" evidence="1">
    <location>
        <begin position="404"/>
        <end position="427"/>
    </location>
</feature>
<dbReference type="PROSITE" id="PS50188">
    <property type="entry name" value="B302_SPRY"/>
    <property type="match status" value="1"/>
</dbReference>
<feature type="compositionally biased region" description="Low complexity" evidence="1">
    <location>
        <begin position="547"/>
        <end position="557"/>
    </location>
</feature>
<dbReference type="InterPro" id="IPR050143">
    <property type="entry name" value="TRIM/RBCC"/>
</dbReference>
<keyword evidence="4" id="KW-1185">Reference proteome</keyword>
<dbReference type="PRINTS" id="PR01407">
    <property type="entry name" value="BUTYPHLNCDUF"/>
</dbReference>
<evidence type="ECO:0000256" key="1">
    <source>
        <dbReference type="SAM" id="MobiDB-lite"/>
    </source>
</evidence>
<name>A0A7N8XW35_9TELE</name>
<accession>A0A7N8XW35</accession>
<dbReference type="AlphaFoldDB" id="A0A7N8XW35"/>
<feature type="region of interest" description="Disordered" evidence="1">
    <location>
        <begin position="206"/>
        <end position="239"/>
    </location>
</feature>
<dbReference type="SMART" id="SM00449">
    <property type="entry name" value="SPRY"/>
    <property type="match status" value="1"/>
</dbReference>
<feature type="compositionally biased region" description="Polar residues" evidence="1">
    <location>
        <begin position="525"/>
        <end position="534"/>
    </location>
</feature>
<feature type="domain" description="B30.2/SPRY" evidence="2">
    <location>
        <begin position="696"/>
        <end position="885"/>
    </location>
</feature>
<sequence length="889" mass="99317">MSLQVCHCGWSKVTSYQGLRVHQGRMGCTAKGARVAESEQQYIYVNMGVTGIQKDTKLDVCTSFKTVFSNTTDYYSEMSIQVCHCGWTKLTTYQGLRIHQGKMGCTVKGMRIPERNQYDGKKPWKVDERDCWSDNRVTVKKENLLELAVTNVYTKSAALSSTTKEENKSPSATSRRPSKRATKPKGSPQLWDFSTLLMENESIREHPTLTAVEPQEKKKKQQTSKQKVDSGLMGNWYSDNYTDQATTRATIKEEPKSSFVTPQASFPKAKKSKSVHHLQDVSVYPQLDRLVREPPITPPPVVRPKVKSLVRERPTTTYPATAARPMEEYKEDQMLSKNVPLSPKTNSAAAVIIKEKPKSPCEIPEPFFQRGANLKLVRHLQVSTGPQVNGLTRECPQTPPQVIVQPQEKDGKDPTLSQVRRERTEPELQQEIQIREEKMINRAAERACEETSDSSAKTGMSSAAVAEVTAEENTKSFHESAGPGFSTAMKVKELAQMFSAATNQKTTVRPKEKQKSKLSQVQQQPHKFSANTALETAVQPKEKSQKMPNTTSATTPMTPTAAEAMTEEDPTPSCAISDFPTGMKVKKLVQMFTAATTQKTAAQPKEKPRKEPDTAQEERKDRITPDLKCNTQMREQKLDECRLSAREPFQGSLDASRMEIRSVFSEVMKVVRDAELKSLGLSLSTLRTATSTMMEQIQQKLSSLELKWISKFAVDVKLDPTTTQQCCVSADGKSVSDGGEKQDGCDPGRFSSVLGINRLTSGKSYWEVEVGTKTSWALGVARGDANRKGKFSLNPDNGYWVTVHYEGEQYAAMTALPVTLSLKEKPRKVGVFVDYEERLVSFYNVTAKSHIYSFTTCSFTGDIYPYFSTYLKDEGFSVDPLIISAVKHQ</sequence>
<dbReference type="Ensembl" id="ENSMAMT00000057184.1">
    <property type="protein sequence ID" value="ENSMAMP00000056620.1"/>
    <property type="gene ID" value="ENSMAMG00000025785.1"/>
</dbReference>
<dbReference type="InterPro" id="IPR003879">
    <property type="entry name" value="Butyrophylin_SPRY"/>
</dbReference>
<feature type="region of interest" description="Disordered" evidence="1">
    <location>
        <begin position="158"/>
        <end position="189"/>
    </location>
</feature>
<feature type="region of interest" description="Disordered" evidence="1">
    <location>
        <begin position="596"/>
        <end position="623"/>
    </location>
</feature>
<reference evidence="3" key="2">
    <citation type="submission" date="2025-09" db="UniProtKB">
        <authorList>
            <consortium name="Ensembl"/>
        </authorList>
    </citation>
    <scope>IDENTIFICATION</scope>
</reference>
<organism evidence="3 4">
    <name type="scientific">Mastacembelus armatus</name>
    <name type="common">zig-zag eel</name>
    <dbReference type="NCBI Taxonomy" id="205130"/>
    <lineage>
        <taxon>Eukaryota</taxon>
        <taxon>Metazoa</taxon>
        <taxon>Chordata</taxon>
        <taxon>Craniata</taxon>
        <taxon>Vertebrata</taxon>
        <taxon>Euteleostomi</taxon>
        <taxon>Actinopterygii</taxon>
        <taxon>Neopterygii</taxon>
        <taxon>Teleostei</taxon>
        <taxon>Neoteleostei</taxon>
        <taxon>Acanthomorphata</taxon>
        <taxon>Anabantaria</taxon>
        <taxon>Synbranchiformes</taxon>
        <taxon>Mastacembelidae</taxon>
        <taxon>Mastacembelus</taxon>
    </lineage>
</organism>
<dbReference type="InterPro" id="IPR013320">
    <property type="entry name" value="ConA-like_dom_sf"/>
</dbReference>
<evidence type="ECO:0000313" key="4">
    <source>
        <dbReference type="Proteomes" id="UP000261640"/>
    </source>
</evidence>
<dbReference type="OrthoDB" id="8962270at2759"/>
<feature type="region of interest" description="Disordered" evidence="1">
    <location>
        <begin position="254"/>
        <end position="277"/>
    </location>
</feature>
<feature type="compositionally biased region" description="Basic and acidic residues" evidence="1">
    <location>
        <begin position="604"/>
        <end position="623"/>
    </location>
</feature>
<reference evidence="3" key="1">
    <citation type="submission" date="2025-08" db="UniProtKB">
        <authorList>
            <consortium name="Ensembl"/>
        </authorList>
    </citation>
    <scope>IDENTIFICATION</scope>
</reference>
<evidence type="ECO:0000259" key="2">
    <source>
        <dbReference type="PROSITE" id="PS50188"/>
    </source>
</evidence>
<dbReference type="InterPro" id="IPR043136">
    <property type="entry name" value="B30.2/SPRY_sf"/>
</dbReference>
<dbReference type="PANTHER" id="PTHR24103">
    <property type="entry name" value="E3 UBIQUITIN-PROTEIN LIGASE TRIM"/>
    <property type="match status" value="1"/>
</dbReference>
<proteinExistence type="predicted"/>
<dbReference type="SUPFAM" id="SSF49899">
    <property type="entry name" value="Concanavalin A-like lectins/glucanases"/>
    <property type="match status" value="1"/>
</dbReference>
<dbReference type="RefSeq" id="XP_026183442.1">
    <property type="nucleotide sequence ID" value="XM_026327657.2"/>
</dbReference>
<feature type="compositionally biased region" description="Basic and acidic residues" evidence="1">
    <location>
        <begin position="407"/>
        <end position="426"/>
    </location>
</feature>
<dbReference type="FunFam" id="2.60.120.920:FF:000004">
    <property type="entry name" value="Butyrophilin subfamily 1 member A1"/>
    <property type="match status" value="1"/>
</dbReference>
<dbReference type="Pfam" id="PF00622">
    <property type="entry name" value="SPRY"/>
    <property type="match status" value="1"/>
</dbReference>
<dbReference type="Gene3D" id="2.60.120.920">
    <property type="match status" value="1"/>
</dbReference>
<feature type="region of interest" description="Disordered" evidence="1">
    <location>
        <begin position="503"/>
        <end position="557"/>
    </location>
</feature>
<dbReference type="InParanoid" id="A0A7N8XW35"/>
<evidence type="ECO:0000313" key="3">
    <source>
        <dbReference type="Ensembl" id="ENSMAMP00000056620.1"/>
    </source>
</evidence>
<dbReference type="Proteomes" id="UP000261640">
    <property type="component" value="Unplaced"/>
</dbReference>
<dbReference type="CDD" id="cd13733">
    <property type="entry name" value="SPRY_PRY_C-I_1"/>
    <property type="match status" value="1"/>
</dbReference>
<dbReference type="GeneID" id="113142615"/>
<dbReference type="InterPro" id="IPR001870">
    <property type="entry name" value="B30.2/SPRY"/>
</dbReference>
<protein>
    <submittedName>
        <fullName evidence="3">Uncharacterized LOC113142615</fullName>
    </submittedName>
</protein>